<protein>
    <submittedName>
        <fullName evidence="1">Uncharacterized protein</fullName>
    </submittedName>
</protein>
<keyword evidence="2" id="KW-1185">Reference proteome</keyword>
<gene>
    <name evidence="1" type="ORF">NKI27_02975</name>
</gene>
<sequence>MSHIRGNYTPKQKTKIDVGQLDCRCGVVKGGQSRRSGVFSDAEVVDV</sequence>
<dbReference type="EMBL" id="CP100390">
    <property type="protein sequence ID" value="UZE96729.1"/>
    <property type="molecule type" value="Genomic_DNA"/>
</dbReference>
<dbReference type="Proteomes" id="UP001163739">
    <property type="component" value="Chromosome"/>
</dbReference>
<dbReference type="RefSeq" id="WP_265048214.1">
    <property type="nucleotide sequence ID" value="NZ_CP100390.1"/>
</dbReference>
<organism evidence="1 2">
    <name type="scientific">Alkalimarinus alittae</name>
    <dbReference type="NCBI Taxonomy" id="2961619"/>
    <lineage>
        <taxon>Bacteria</taxon>
        <taxon>Pseudomonadati</taxon>
        <taxon>Pseudomonadota</taxon>
        <taxon>Gammaproteobacteria</taxon>
        <taxon>Alteromonadales</taxon>
        <taxon>Alteromonadaceae</taxon>
        <taxon>Alkalimarinus</taxon>
    </lineage>
</organism>
<evidence type="ECO:0000313" key="1">
    <source>
        <dbReference type="EMBL" id="UZE96729.1"/>
    </source>
</evidence>
<evidence type="ECO:0000313" key="2">
    <source>
        <dbReference type="Proteomes" id="UP001163739"/>
    </source>
</evidence>
<proteinExistence type="predicted"/>
<accession>A0ABY6N3Y4</accession>
<reference evidence="1" key="1">
    <citation type="submission" date="2022-06" db="EMBL/GenBank/DDBJ databases">
        <title>Alkalimarinus sp. nov., isolated from gut of a Alitta virens.</title>
        <authorList>
            <person name="Yang A.I."/>
            <person name="Shin N.-R."/>
        </authorList>
    </citation>
    <scope>NUCLEOTIDE SEQUENCE</scope>
    <source>
        <strain evidence="1">A2M4</strain>
    </source>
</reference>
<name>A0ABY6N3Y4_9ALTE</name>